<dbReference type="InterPro" id="IPR018976">
    <property type="entry name" value="Imelysin-like"/>
</dbReference>
<reference evidence="4" key="1">
    <citation type="submission" date="2022-07" db="EMBL/GenBank/DDBJ databases">
        <title>Marinobacter iranensis a new bacterium isolate from a hipersaline lake in Iran.</title>
        <authorList>
            <person name="Mohammad A.M.A."/>
            <person name="Cristina S.-P."/>
            <person name="Antonio V."/>
        </authorList>
    </citation>
    <scope>NUCLEOTIDE SEQUENCE</scope>
    <source>
        <strain evidence="4">71-i</strain>
    </source>
</reference>
<evidence type="ECO:0000256" key="2">
    <source>
        <dbReference type="ARBA" id="ARBA00022729"/>
    </source>
</evidence>
<proteinExistence type="predicted"/>
<evidence type="ECO:0000256" key="1">
    <source>
        <dbReference type="ARBA" id="ARBA00004196"/>
    </source>
</evidence>
<gene>
    <name evidence="4" type="ORF">NLU14_22345</name>
</gene>
<feature type="non-terminal residue" evidence="4">
    <location>
        <position position="1"/>
    </location>
</feature>
<evidence type="ECO:0000313" key="4">
    <source>
        <dbReference type="EMBL" id="MDF0752970.1"/>
    </source>
</evidence>
<dbReference type="Proteomes" id="UP001143391">
    <property type="component" value="Unassembled WGS sequence"/>
</dbReference>
<accession>A0ABT5YH62</accession>
<feature type="domain" description="Imelysin-like" evidence="3">
    <location>
        <begin position="1"/>
        <end position="84"/>
    </location>
</feature>
<dbReference type="InterPro" id="IPR038352">
    <property type="entry name" value="Imelysin_sf"/>
</dbReference>
<evidence type="ECO:0000259" key="3">
    <source>
        <dbReference type="Pfam" id="PF09375"/>
    </source>
</evidence>
<dbReference type="Pfam" id="PF09375">
    <property type="entry name" value="Peptidase_M75"/>
    <property type="match status" value="1"/>
</dbReference>
<comment type="subcellular location">
    <subcellularLocation>
        <location evidence="1">Cell envelope</location>
    </subcellularLocation>
</comment>
<comment type="caution">
    <text evidence="4">The sequence shown here is derived from an EMBL/GenBank/DDBJ whole genome shotgun (WGS) entry which is preliminary data.</text>
</comment>
<dbReference type="EMBL" id="JANCMW010000275">
    <property type="protein sequence ID" value="MDF0752970.1"/>
    <property type="molecule type" value="Genomic_DNA"/>
</dbReference>
<evidence type="ECO:0000313" key="5">
    <source>
        <dbReference type="Proteomes" id="UP001143391"/>
    </source>
</evidence>
<protein>
    <recommendedName>
        <fullName evidence="3">Imelysin-like domain-containing protein</fullName>
    </recommendedName>
</protein>
<feature type="non-terminal residue" evidence="4">
    <location>
        <position position="86"/>
    </location>
</feature>
<keyword evidence="5" id="KW-1185">Reference proteome</keyword>
<name>A0ABT5YH62_9GAMM</name>
<sequence length="86" mass="8759">QGLGALEFVLHGTDAETLAGKDGAYRCAYGLAIAGNIETIAADVSAAWAKPDGFAASWANPGPDNALYRDGSEAVTELMGAFINGL</sequence>
<dbReference type="Gene3D" id="1.20.1420.20">
    <property type="entry name" value="M75 peptidase, HXXE motif"/>
    <property type="match status" value="1"/>
</dbReference>
<keyword evidence="2" id="KW-0732">Signal</keyword>
<organism evidence="4 5">
    <name type="scientific">Marinobacter iranensis</name>
    <dbReference type="NCBI Taxonomy" id="2962607"/>
    <lineage>
        <taxon>Bacteria</taxon>
        <taxon>Pseudomonadati</taxon>
        <taxon>Pseudomonadota</taxon>
        <taxon>Gammaproteobacteria</taxon>
        <taxon>Pseudomonadales</taxon>
        <taxon>Marinobacteraceae</taxon>
        <taxon>Marinobacter</taxon>
    </lineage>
</organism>
<dbReference type="RefSeq" id="WP_275710746.1">
    <property type="nucleotide sequence ID" value="NZ_JANCMW010000275.1"/>
</dbReference>